<evidence type="ECO:0000313" key="2">
    <source>
        <dbReference type="EMBL" id="SCQ22931.1"/>
    </source>
</evidence>
<gene>
    <name evidence="2" type="ORF">TFUB20_01891</name>
</gene>
<dbReference type="AlphaFoldDB" id="A0A1D3USB3"/>
<reference evidence="2 3" key="1">
    <citation type="submission" date="2016-09" db="EMBL/GenBank/DDBJ databases">
        <authorList>
            <person name="Capua I."/>
            <person name="De Benedictis P."/>
            <person name="Joannis T."/>
            <person name="Lombin L.H."/>
            <person name="Cattoli G."/>
        </authorList>
    </citation>
    <scope>NUCLEOTIDE SEQUENCE [LARGE SCALE GENOMIC DNA]</scope>
    <source>
        <strain evidence="2 3">UB20</strain>
    </source>
</reference>
<protein>
    <submittedName>
        <fullName evidence="2">Uncharacterized protein</fullName>
    </submittedName>
</protein>
<sequence>MYDNGYVKLTALRRDAMLFFPNASHWAELLCPFRAFTAVSYQYSACVIRNCLLAVSIQQSGQPTNQRINNSTPAGHTRAGSPNYFSPIP</sequence>
<evidence type="ECO:0000313" key="3">
    <source>
        <dbReference type="Proteomes" id="UP000182057"/>
    </source>
</evidence>
<evidence type="ECO:0000256" key="1">
    <source>
        <dbReference type="SAM" id="MobiDB-lite"/>
    </source>
</evidence>
<name>A0A1D3USB3_TANFO</name>
<dbReference type="EMBL" id="FMMM01000067">
    <property type="protein sequence ID" value="SCQ22931.1"/>
    <property type="molecule type" value="Genomic_DNA"/>
</dbReference>
<dbReference type="Proteomes" id="UP000182057">
    <property type="component" value="Unassembled WGS sequence"/>
</dbReference>
<accession>A0A1D3USB3</accession>
<organism evidence="2 3">
    <name type="scientific">Tannerella forsythia</name>
    <name type="common">Bacteroides forsythus</name>
    <dbReference type="NCBI Taxonomy" id="28112"/>
    <lineage>
        <taxon>Bacteria</taxon>
        <taxon>Pseudomonadati</taxon>
        <taxon>Bacteroidota</taxon>
        <taxon>Bacteroidia</taxon>
        <taxon>Bacteroidales</taxon>
        <taxon>Tannerellaceae</taxon>
        <taxon>Tannerella</taxon>
    </lineage>
</organism>
<feature type="compositionally biased region" description="Polar residues" evidence="1">
    <location>
        <begin position="60"/>
        <end position="74"/>
    </location>
</feature>
<feature type="region of interest" description="Disordered" evidence="1">
    <location>
        <begin position="60"/>
        <end position="89"/>
    </location>
</feature>
<proteinExistence type="predicted"/>